<feature type="repeat" description="WD" evidence="4">
    <location>
        <begin position="536"/>
        <end position="568"/>
    </location>
</feature>
<sequence length="831" mass="92322">MAFRLLLHFLLLFPFNDSWLLGIWMEDLRDEHGLFSVIKFDAEEGQLLKSSNHLSTKFLREASGFPESSDQPIVGILSQPYSSGNRLLIAFQDGLLILWDVSEAKIVFLVGGKDLELKDDDGNTSEMDTNLPADILEQNLRDKEISALCWASSDGSILVVGYLDGDILFWNLSSAAPSKGQQTTSSKNVVRLQLSNAERRIPVIVLQWSNNHKSHNDCTGQLFVYGGDEIGSEEVLTVLTLEWSSGMESLRCIGRADLTLNGTFADLILLPSLGERDLNSKDDLFVLTNPGQIHYYDNDSLSTLLSQQSRTSSVSAQEFPLNSSKTLAEVASILKTSTKPGSTSFANWPLTGGVPSHLSTVKGAGVDRVYFVGYSNGSVLLCDATHPILSYICYIEGEANGVWKFGGTIKPAAQQQQDQETEEIQHGPLPVEQLQTSGIVTIDVKKLEDAGICVVESVAYTPRKEQFKSNSRKSDSACIIFPPKVFQLLEKPLHEFHGHEGEVLDVSWSKHNYLLSSSVDKTVRLWQVGHDCCLKVFSHSNYVTCIQFNPVDDNYFISGSIDGRVRIWGIPYCHVVDWTDVKEIVTAMQSQICLLGKKKSPGRGINGFQFLPQDSNKVMVTCADSQVRIIEGLNVVCKFKGLSAGSLMSASLTSDGKHILSASEDSNVYLWNVSDDESHTMKAKKIKSRERFYSNASVVVPWCAIGAYMVTKVLKLKPLISADPQDRWKRIFPMSFVFCINIVLGNVSLRYIPVSFMQTIKSFTPATTVVLQWLVWRDYFDWRIWASLIPIVGGILLTSITELSFNMLGSCAALFGYSYKDYPCKSVVAWL</sequence>
<evidence type="ECO:0000259" key="7">
    <source>
        <dbReference type="Pfam" id="PF03151"/>
    </source>
</evidence>
<keyword evidence="5" id="KW-0812">Transmembrane</keyword>
<dbReference type="SMART" id="SM00320">
    <property type="entry name" value="WD40"/>
    <property type="match status" value="6"/>
</dbReference>
<dbReference type="Pfam" id="PF00400">
    <property type="entry name" value="WD40"/>
    <property type="match status" value="3"/>
</dbReference>
<dbReference type="EMBL" id="JAMSHJ010000001">
    <property type="protein sequence ID" value="KAI5447252.1"/>
    <property type="molecule type" value="Genomic_DNA"/>
</dbReference>
<keyword evidence="5" id="KW-0472">Membrane</keyword>
<accession>A0A9D5BPP5</accession>
<keyword evidence="6" id="KW-0732">Signal</keyword>
<feature type="chain" id="PRO_5039549048" description="Sugar phosphate transporter domain-containing protein" evidence="6">
    <location>
        <begin position="19"/>
        <end position="831"/>
    </location>
</feature>
<organism evidence="8 9">
    <name type="scientific">Pisum sativum</name>
    <name type="common">Garden pea</name>
    <name type="synonym">Lathyrus oleraceus</name>
    <dbReference type="NCBI Taxonomy" id="3888"/>
    <lineage>
        <taxon>Eukaryota</taxon>
        <taxon>Viridiplantae</taxon>
        <taxon>Streptophyta</taxon>
        <taxon>Embryophyta</taxon>
        <taxon>Tracheophyta</taxon>
        <taxon>Spermatophyta</taxon>
        <taxon>Magnoliopsida</taxon>
        <taxon>eudicotyledons</taxon>
        <taxon>Gunneridae</taxon>
        <taxon>Pentapetalae</taxon>
        <taxon>rosids</taxon>
        <taxon>fabids</taxon>
        <taxon>Fabales</taxon>
        <taxon>Fabaceae</taxon>
        <taxon>Papilionoideae</taxon>
        <taxon>50 kb inversion clade</taxon>
        <taxon>NPAAA clade</taxon>
        <taxon>Hologalegina</taxon>
        <taxon>IRL clade</taxon>
        <taxon>Fabeae</taxon>
        <taxon>Lathyrus</taxon>
    </lineage>
</organism>
<evidence type="ECO:0000256" key="3">
    <source>
        <dbReference type="ARBA" id="ARBA00022737"/>
    </source>
</evidence>
<feature type="repeat" description="WD" evidence="4">
    <location>
        <begin position="496"/>
        <end position="528"/>
    </location>
</feature>
<feature type="signal peptide" evidence="6">
    <location>
        <begin position="1"/>
        <end position="18"/>
    </location>
</feature>
<evidence type="ECO:0000256" key="4">
    <source>
        <dbReference type="PROSITE-ProRule" id="PRU00221"/>
    </source>
</evidence>
<comment type="caution">
    <text evidence="8">The sequence shown here is derived from an EMBL/GenBank/DDBJ whole genome shotgun (WGS) entry which is preliminary data.</text>
</comment>
<evidence type="ECO:0000256" key="2">
    <source>
        <dbReference type="ARBA" id="ARBA00022574"/>
    </source>
</evidence>
<evidence type="ECO:0000313" key="8">
    <source>
        <dbReference type="EMBL" id="KAI5447252.1"/>
    </source>
</evidence>
<dbReference type="Gene3D" id="1.10.3730.20">
    <property type="match status" value="1"/>
</dbReference>
<dbReference type="SUPFAM" id="SSF50978">
    <property type="entry name" value="WD40 repeat-like"/>
    <property type="match status" value="1"/>
</dbReference>
<dbReference type="PROSITE" id="PS50294">
    <property type="entry name" value="WD_REPEATS_REGION"/>
    <property type="match status" value="2"/>
</dbReference>
<dbReference type="InterPro" id="IPR036322">
    <property type="entry name" value="WD40_repeat_dom_sf"/>
</dbReference>
<dbReference type="InterPro" id="IPR037185">
    <property type="entry name" value="EmrE-like"/>
</dbReference>
<feature type="domain" description="Sugar phosphate transporter" evidence="7">
    <location>
        <begin position="693"/>
        <end position="815"/>
    </location>
</feature>
<dbReference type="PANTHER" id="PTHR14221:SF57">
    <property type="entry name" value="TRANSDUCIN_WD40 REPEAT-LIKE SUPERFAMILY PROTEIN"/>
    <property type="match status" value="1"/>
</dbReference>
<protein>
    <recommendedName>
        <fullName evidence="7">Sugar phosphate transporter domain-containing protein</fullName>
    </recommendedName>
</protein>
<keyword evidence="2 4" id="KW-0853">WD repeat</keyword>
<gene>
    <name evidence="8" type="ORF">KIW84_014923</name>
</gene>
<dbReference type="SUPFAM" id="SSF103481">
    <property type="entry name" value="Multidrug resistance efflux transporter EmrE"/>
    <property type="match status" value="1"/>
</dbReference>
<evidence type="ECO:0000256" key="1">
    <source>
        <dbReference type="ARBA" id="ARBA00004141"/>
    </source>
</evidence>
<dbReference type="PROSITE" id="PS00678">
    <property type="entry name" value="WD_REPEATS_1"/>
    <property type="match status" value="1"/>
</dbReference>
<dbReference type="PROSITE" id="PS50082">
    <property type="entry name" value="WD_REPEATS_2"/>
    <property type="match status" value="3"/>
</dbReference>
<dbReference type="Proteomes" id="UP001058974">
    <property type="component" value="Chromosome 1"/>
</dbReference>
<feature type="transmembrane region" description="Helical" evidence="5">
    <location>
        <begin position="692"/>
        <end position="710"/>
    </location>
</feature>
<evidence type="ECO:0000313" key="9">
    <source>
        <dbReference type="Proteomes" id="UP001058974"/>
    </source>
</evidence>
<dbReference type="Gramene" id="Psat01G0492300-T1">
    <property type="protein sequence ID" value="KAI5447252.1"/>
    <property type="gene ID" value="KIW84_014923"/>
</dbReference>
<keyword evidence="9" id="KW-1185">Reference proteome</keyword>
<dbReference type="AlphaFoldDB" id="A0A9D5BPP5"/>
<dbReference type="Gene3D" id="2.130.10.10">
    <property type="entry name" value="YVTN repeat-like/Quinoprotein amine dehydrogenase"/>
    <property type="match status" value="2"/>
</dbReference>
<dbReference type="InterPro" id="IPR019775">
    <property type="entry name" value="WD40_repeat_CS"/>
</dbReference>
<evidence type="ECO:0000256" key="6">
    <source>
        <dbReference type="SAM" id="SignalP"/>
    </source>
</evidence>
<dbReference type="InterPro" id="IPR020472">
    <property type="entry name" value="WD40_PAC1"/>
</dbReference>
<dbReference type="PRINTS" id="PR00320">
    <property type="entry name" value="GPROTEINBRPT"/>
</dbReference>
<feature type="transmembrane region" description="Helical" evidence="5">
    <location>
        <begin position="731"/>
        <end position="752"/>
    </location>
</feature>
<name>A0A9D5BPP5_PEA</name>
<dbReference type="InterPro" id="IPR004853">
    <property type="entry name" value="Sugar_P_trans_dom"/>
</dbReference>
<dbReference type="Pfam" id="PF03151">
    <property type="entry name" value="TPT"/>
    <property type="match status" value="1"/>
</dbReference>
<dbReference type="InterPro" id="IPR015943">
    <property type="entry name" value="WD40/YVTN_repeat-like_dom_sf"/>
</dbReference>
<dbReference type="InterPro" id="IPR040324">
    <property type="entry name" value="WDR44/Dgr2"/>
</dbReference>
<dbReference type="Gene3D" id="1.10.150.20">
    <property type="entry name" value="5' to 3' exonuclease, C-terminal subdomain"/>
    <property type="match status" value="1"/>
</dbReference>
<keyword evidence="5" id="KW-1133">Transmembrane helix</keyword>
<dbReference type="FunFam" id="2.130.10.10:FF:001396">
    <property type="entry name" value="Syntaxin-binding protein 5"/>
    <property type="match status" value="1"/>
</dbReference>
<feature type="repeat" description="WD" evidence="4">
    <location>
        <begin position="647"/>
        <end position="681"/>
    </location>
</feature>
<feature type="transmembrane region" description="Helical" evidence="5">
    <location>
        <begin position="782"/>
        <end position="800"/>
    </location>
</feature>
<dbReference type="SUPFAM" id="SSF82171">
    <property type="entry name" value="DPP6 N-terminal domain-like"/>
    <property type="match status" value="1"/>
</dbReference>
<keyword evidence="3" id="KW-0677">Repeat</keyword>
<comment type="subcellular location">
    <subcellularLocation>
        <location evidence="1">Membrane</location>
        <topology evidence="1">Multi-pass membrane protein</topology>
    </subcellularLocation>
</comment>
<reference evidence="8 9" key="1">
    <citation type="journal article" date="2022" name="Nat. Genet.">
        <title>Improved pea reference genome and pan-genome highlight genomic features and evolutionary characteristics.</title>
        <authorList>
            <person name="Yang T."/>
            <person name="Liu R."/>
            <person name="Luo Y."/>
            <person name="Hu S."/>
            <person name="Wang D."/>
            <person name="Wang C."/>
            <person name="Pandey M.K."/>
            <person name="Ge S."/>
            <person name="Xu Q."/>
            <person name="Li N."/>
            <person name="Li G."/>
            <person name="Huang Y."/>
            <person name="Saxena R.K."/>
            <person name="Ji Y."/>
            <person name="Li M."/>
            <person name="Yan X."/>
            <person name="He Y."/>
            <person name="Liu Y."/>
            <person name="Wang X."/>
            <person name="Xiang C."/>
            <person name="Varshney R.K."/>
            <person name="Ding H."/>
            <person name="Gao S."/>
            <person name="Zong X."/>
        </authorList>
    </citation>
    <scope>NUCLEOTIDE SEQUENCE [LARGE SCALE GENOMIC DNA]</scope>
    <source>
        <strain evidence="8 9">cv. Zhongwan 6</strain>
    </source>
</reference>
<proteinExistence type="predicted"/>
<dbReference type="PANTHER" id="PTHR14221">
    <property type="entry name" value="WD REPEAT DOMAIN 44"/>
    <property type="match status" value="1"/>
</dbReference>
<evidence type="ECO:0000256" key="5">
    <source>
        <dbReference type="SAM" id="Phobius"/>
    </source>
</evidence>
<dbReference type="InterPro" id="IPR001680">
    <property type="entry name" value="WD40_rpt"/>
</dbReference>